<keyword evidence="1" id="KW-0472">Membrane</keyword>
<accession>A0ABW2R468</accession>
<dbReference type="RefSeq" id="WP_380188420.1">
    <property type="nucleotide sequence ID" value="NZ_JBHTBQ010000027.1"/>
</dbReference>
<sequence>MTWYYAVVLNYLRVFDFRAAYKKGAIFMDFYLRKDELQKIFASLALIFSCSFSFAGGQFCAGKVSNLFVSSSGDVTANFAFRGDFLTVCNLNAEWKGVSITTCAAWFSVLKASVSRQSEATLHYLDAPSCNVIPIHQSAPAPYYVMLNN</sequence>
<keyword evidence="1" id="KW-0812">Transmembrane</keyword>
<dbReference type="Proteomes" id="UP001596473">
    <property type="component" value="Unassembled WGS sequence"/>
</dbReference>
<feature type="transmembrane region" description="Helical" evidence="1">
    <location>
        <begin position="40"/>
        <end position="61"/>
    </location>
</feature>
<keyword evidence="3" id="KW-1185">Reference proteome</keyword>
<keyword evidence="1" id="KW-1133">Transmembrane helix</keyword>
<protein>
    <submittedName>
        <fullName evidence="2">Uncharacterized protein</fullName>
    </submittedName>
</protein>
<comment type="caution">
    <text evidence="2">The sequence shown here is derived from an EMBL/GenBank/DDBJ whole genome shotgun (WGS) entry which is preliminary data.</text>
</comment>
<proteinExistence type="predicted"/>
<organism evidence="2 3">
    <name type="scientific">Iodobacter arcticus</name>
    <dbReference type="NCBI Taxonomy" id="590593"/>
    <lineage>
        <taxon>Bacteria</taxon>
        <taxon>Pseudomonadati</taxon>
        <taxon>Pseudomonadota</taxon>
        <taxon>Betaproteobacteria</taxon>
        <taxon>Neisseriales</taxon>
        <taxon>Chitinibacteraceae</taxon>
        <taxon>Iodobacter</taxon>
    </lineage>
</organism>
<evidence type="ECO:0000256" key="1">
    <source>
        <dbReference type="SAM" id="Phobius"/>
    </source>
</evidence>
<name>A0ABW2R468_9NEIS</name>
<reference evidence="3" key="1">
    <citation type="journal article" date="2019" name="Int. J. Syst. Evol. Microbiol.">
        <title>The Global Catalogue of Microorganisms (GCM) 10K type strain sequencing project: providing services to taxonomists for standard genome sequencing and annotation.</title>
        <authorList>
            <consortium name="The Broad Institute Genomics Platform"/>
            <consortium name="The Broad Institute Genome Sequencing Center for Infectious Disease"/>
            <person name="Wu L."/>
            <person name="Ma J."/>
        </authorList>
    </citation>
    <scope>NUCLEOTIDE SEQUENCE [LARGE SCALE GENOMIC DNA]</scope>
    <source>
        <strain evidence="3">CCUG 62945</strain>
    </source>
</reference>
<evidence type="ECO:0000313" key="3">
    <source>
        <dbReference type="Proteomes" id="UP001596473"/>
    </source>
</evidence>
<dbReference type="EMBL" id="JBHTBQ010000027">
    <property type="protein sequence ID" value="MFC7420825.1"/>
    <property type="molecule type" value="Genomic_DNA"/>
</dbReference>
<gene>
    <name evidence="2" type="ORF">ACFQNF_13230</name>
</gene>
<evidence type="ECO:0000313" key="2">
    <source>
        <dbReference type="EMBL" id="MFC7420825.1"/>
    </source>
</evidence>